<dbReference type="GO" id="GO:0035516">
    <property type="term" value="F:broad specificity oxidative DNA demethylase activity"/>
    <property type="evidence" value="ECO:0007669"/>
    <property type="project" value="TreeGrafter"/>
</dbReference>
<protein>
    <submittedName>
        <fullName evidence="2">Alkylated DNA repair dioxygenase</fullName>
    </submittedName>
</protein>
<dbReference type="GO" id="GO:0008198">
    <property type="term" value="F:ferrous iron binding"/>
    <property type="evidence" value="ECO:0007669"/>
    <property type="project" value="TreeGrafter"/>
</dbReference>
<keyword evidence="2" id="KW-0560">Oxidoreductase</keyword>
<dbReference type="EMBL" id="MK500299">
    <property type="protein sequence ID" value="QBK84885.1"/>
    <property type="molecule type" value="Genomic_DNA"/>
</dbReference>
<organism evidence="2">
    <name type="scientific">Pithovirus LCDPAC02</name>
    <dbReference type="NCBI Taxonomy" id="2506601"/>
    <lineage>
        <taxon>Viruses</taxon>
        <taxon>Pithoviruses</taxon>
    </lineage>
</organism>
<dbReference type="GO" id="GO:0051747">
    <property type="term" value="F:cytosine C-5 DNA demethylase activity"/>
    <property type="evidence" value="ECO:0007669"/>
    <property type="project" value="TreeGrafter"/>
</dbReference>
<dbReference type="SUPFAM" id="SSF51197">
    <property type="entry name" value="Clavaminate synthase-like"/>
    <property type="match status" value="1"/>
</dbReference>
<gene>
    <name evidence="2" type="ORF">LCDPAC02_00840</name>
</gene>
<evidence type="ECO:0000313" key="2">
    <source>
        <dbReference type="EMBL" id="QBK84885.1"/>
    </source>
</evidence>
<feature type="domain" description="Fe2OG dioxygenase" evidence="1">
    <location>
        <begin position="113"/>
        <end position="223"/>
    </location>
</feature>
<dbReference type="Gene3D" id="2.60.120.590">
    <property type="entry name" value="Alpha-ketoglutarate-dependent dioxygenase AlkB-like"/>
    <property type="match status" value="1"/>
</dbReference>
<dbReference type="PROSITE" id="PS51471">
    <property type="entry name" value="FE2OG_OXY"/>
    <property type="match status" value="1"/>
</dbReference>
<dbReference type="Pfam" id="PF13532">
    <property type="entry name" value="2OG-FeII_Oxy_2"/>
    <property type="match status" value="1"/>
</dbReference>
<evidence type="ECO:0000259" key="1">
    <source>
        <dbReference type="PROSITE" id="PS51471"/>
    </source>
</evidence>
<dbReference type="InterPro" id="IPR005123">
    <property type="entry name" value="Oxoglu/Fe-dep_dioxygenase_dom"/>
</dbReference>
<dbReference type="PANTHER" id="PTHR31573">
    <property type="entry name" value="ALPHA-KETOGLUTARATE-DEPENDENT DIOXYGENASE ALKB HOMOLOG 2"/>
    <property type="match status" value="1"/>
</dbReference>
<reference evidence="2" key="1">
    <citation type="journal article" date="2019" name="MBio">
        <title>Virus Genomes from Deep Sea Sediments Expand the Ocean Megavirome and Support Independent Origins of Viral Gigantism.</title>
        <authorList>
            <person name="Backstrom D."/>
            <person name="Yutin N."/>
            <person name="Jorgensen S.L."/>
            <person name="Dharamshi J."/>
            <person name="Homa F."/>
            <person name="Zaremba-Niedwiedzka K."/>
            <person name="Spang A."/>
            <person name="Wolf Y.I."/>
            <person name="Koonin E.V."/>
            <person name="Ettema T.J."/>
        </authorList>
    </citation>
    <scope>NUCLEOTIDE SEQUENCE</scope>
</reference>
<sequence>MIKYYSEFPEIREKVNNKDIIYLNEDKTSYLILDKLPEDLFLFQDIWNLKPNERPDLTVYGKKYKTPRFVQTYGRTYNYSNIEQDALEISEELQQFLDFGNEYMLEHEIIYPKFNQILVNWYESGDHYIGPHSDDETQLYKNENGESFIFSITLTDELETSNYQNRIFRLKPKGKGRKRLDIETENGSIIIMSGLTQKTHTHQVPKTKKQVMMRINITLRSFK</sequence>
<dbReference type="InterPro" id="IPR032852">
    <property type="entry name" value="ALKBH2"/>
</dbReference>
<name>A0A481YQ44_9VIRU</name>
<dbReference type="InterPro" id="IPR027450">
    <property type="entry name" value="AlkB-like"/>
</dbReference>
<dbReference type="GO" id="GO:0006307">
    <property type="term" value="P:DNA alkylation repair"/>
    <property type="evidence" value="ECO:0007669"/>
    <property type="project" value="TreeGrafter"/>
</dbReference>
<accession>A0A481YQ44</accession>
<dbReference type="PANTHER" id="PTHR31573:SF1">
    <property type="entry name" value="DNA OXIDATIVE DEMETHYLASE ALKBH2"/>
    <property type="match status" value="1"/>
</dbReference>
<proteinExistence type="predicted"/>
<keyword evidence="2" id="KW-0223">Dioxygenase</keyword>
<dbReference type="InterPro" id="IPR037151">
    <property type="entry name" value="AlkB-like_sf"/>
</dbReference>